<sequence length="134" mass="15466">MWAKFFGELRGRVRFVSLQHGETQDDINFIRWKYGVEIYQDQNIDTWSDLDTVAAQVATLDYVVSISTTVIHVAGALGVPSWVLLKNEPYLHWKAGNQVCPWYPTVQPVRQKNPDEWDSTIKVDPSVKTIFQRV</sequence>
<dbReference type="SUPFAM" id="SSF53756">
    <property type="entry name" value="UDP-Glycosyltransferase/glycogen phosphorylase"/>
    <property type="match status" value="1"/>
</dbReference>
<protein>
    <recommendedName>
        <fullName evidence="3">Glycosyltransferase family 9 protein</fullName>
    </recommendedName>
</protein>
<evidence type="ECO:0008006" key="3">
    <source>
        <dbReference type="Google" id="ProtNLM"/>
    </source>
</evidence>
<dbReference type="Gene3D" id="3.40.50.2000">
    <property type="entry name" value="Glycogen Phosphorylase B"/>
    <property type="match status" value="1"/>
</dbReference>
<evidence type="ECO:0000313" key="1">
    <source>
        <dbReference type="EMBL" id="RJG08423.1"/>
    </source>
</evidence>
<proteinExistence type="predicted"/>
<organism evidence="1 2">
    <name type="scientific">Massilia cavernae</name>
    <dbReference type="NCBI Taxonomy" id="2320864"/>
    <lineage>
        <taxon>Bacteria</taxon>
        <taxon>Pseudomonadati</taxon>
        <taxon>Pseudomonadota</taxon>
        <taxon>Betaproteobacteria</taxon>
        <taxon>Burkholderiales</taxon>
        <taxon>Oxalobacteraceae</taxon>
        <taxon>Telluria group</taxon>
        <taxon>Massilia</taxon>
    </lineage>
</organism>
<dbReference type="Proteomes" id="UP000284006">
    <property type="component" value="Unassembled WGS sequence"/>
</dbReference>
<gene>
    <name evidence="1" type="ORF">D3872_24015</name>
</gene>
<name>A0A418X7R9_9BURK</name>
<dbReference type="AlphaFoldDB" id="A0A418X7R9"/>
<keyword evidence="2" id="KW-1185">Reference proteome</keyword>
<reference evidence="1 2" key="1">
    <citation type="submission" date="2018-09" db="EMBL/GenBank/DDBJ databases">
        <authorList>
            <person name="Zhu H."/>
        </authorList>
    </citation>
    <scope>NUCLEOTIDE SEQUENCE [LARGE SCALE GENOMIC DNA]</scope>
    <source>
        <strain evidence="1 2">K1S02-61</strain>
    </source>
</reference>
<evidence type="ECO:0000313" key="2">
    <source>
        <dbReference type="Proteomes" id="UP000284006"/>
    </source>
</evidence>
<dbReference type="EMBL" id="QYUP01000192">
    <property type="protein sequence ID" value="RJG08423.1"/>
    <property type="molecule type" value="Genomic_DNA"/>
</dbReference>
<comment type="caution">
    <text evidence="1">The sequence shown here is derived from an EMBL/GenBank/DDBJ whole genome shotgun (WGS) entry which is preliminary data.</text>
</comment>
<accession>A0A418X7R9</accession>